<dbReference type="Pfam" id="PF04716">
    <property type="entry name" value="ETC_C1_NDUFA5"/>
    <property type="match status" value="1"/>
</dbReference>
<evidence type="ECO:0000256" key="2">
    <source>
        <dbReference type="ARBA" id="ARBA00004443"/>
    </source>
</evidence>
<sequence>MCAATTKVTTGLTRLAVAKNPHFTLKNLYTKIQKVLASMPQQAAYRVYTERIVNERLNIVNTEPEVTKLEQKINCGQVEELIKQAEGELLLAKKMLEFKPWEPLIEKAPERQWKWPA</sequence>
<dbReference type="STRING" id="299467.A0A443SJW5"/>
<evidence type="ECO:0000256" key="5">
    <source>
        <dbReference type="ARBA" id="ARBA00022448"/>
    </source>
</evidence>
<organism evidence="11 12">
    <name type="scientific">Leptotrombidium deliense</name>
    <dbReference type="NCBI Taxonomy" id="299467"/>
    <lineage>
        <taxon>Eukaryota</taxon>
        <taxon>Metazoa</taxon>
        <taxon>Ecdysozoa</taxon>
        <taxon>Arthropoda</taxon>
        <taxon>Chelicerata</taxon>
        <taxon>Arachnida</taxon>
        <taxon>Acari</taxon>
        <taxon>Acariformes</taxon>
        <taxon>Trombidiformes</taxon>
        <taxon>Prostigmata</taxon>
        <taxon>Anystina</taxon>
        <taxon>Parasitengona</taxon>
        <taxon>Trombiculoidea</taxon>
        <taxon>Trombiculidae</taxon>
        <taxon>Leptotrombidium</taxon>
    </lineage>
</organism>
<keyword evidence="7" id="KW-0999">Mitochondrion inner membrane</keyword>
<protein>
    <submittedName>
        <fullName evidence="11">NADH dehydrogenase [ubiquinone] 1 alpha subcomplex subunit 5-like protein</fullName>
    </submittedName>
</protein>
<comment type="subcellular location">
    <subcellularLocation>
        <location evidence="2">Mitochondrion inner membrane</location>
        <topology evidence="2">Peripheral membrane protein</topology>
        <orientation evidence="2">Matrix side</orientation>
    </subcellularLocation>
</comment>
<dbReference type="Proteomes" id="UP000288716">
    <property type="component" value="Unassembled WGS sequence"/>
</dbReference>
<dbReference type="VEuPathDB" id="VectorBase:LDEU004223"/>
<dbReference type="GO" id="GO:0005743">
    <property type="term" value="C:mitochondrial inner membrane"/>
    <property type="evidence" value="ECO:0007669"/>
    <property type="project" value="UniProtKB-SubCell"/>
</dbReference>
<gene>
    <name evidence="11" type="ORF">B4U80_10122</name>
</gene>
<dbReference type="AlphaFoldDB" id="A0A443SJW5"/>
<keyword evidence="10" id="KW-0472">Membrane</keyword>
<evidence type="ECO:0000256" key="8">
    <source>
        <dbReference type="ARBA" id="ARBA00022982"/>
    </source>
</evidence>
<comment type="caution">
    <text evidence="11">The sequence shown here is derived from an EMBL/GenBank/DDBJ whole genome shotgun (WGS) entry which is preliminary data.</text>
</comment>
<keyword evidence="8" id="KW-0249">Electron transport</keyword>
<dbReference type="PANTHER" id="PTHR12653:SF0">
    <property type="entry name" value="NADH DEHYDROGENASE [UBIQUINONE] 1 ALPHA SUBCOMPLEX SUBUNIT 5"/>
    <property type="match status" value="1"/>
</dbReference>
<evidence type="ECO:0000313" key="11">
    <source>
        <dbReference type="EMBL" id="RWS27819.1"/>
    </source>
</evidence>
<comment type="function">
    <text evidence="1">Accessory subunit of the mitochondrial membrane respiratory chain NADH dehydrogenase (Complex I), that is believed not to be involved in catalysis. Complex I functions in the transfer of electrons from NADH to the respiratory chain. The immediate electron acceptor for the enzyme is believed to be ubiquinone.</text>
</comment>
<dbReference type="EMBL" id="NCKV01001763">
    <property type="protein sequence ID" value="RWS27819.1"/>
    <property type="molecule type" value="Genomic_DNA"/>
</dbReference>
<reference evidence="11 12" key="1">
    <citation type="journal article" date="2018" name="Gigascience">
        <title>Genomes of trombidid mites reveal novel predicted allergens and laterally-transferred genes associated with secondary metabolism.</title>
        <authorList>
            <person name="Dong X."/>
            <person name="Chaisiri K."/>
            <person name="Xia D."/>
            <person name="Armstrong S.D."/>
            <person name="Fang Y."/>
            <person name="Donnelly M.J."/>
            <person name="Kadowaki T."/>
            <person name="McGarry J.W."/>
            <person name="Darby A.C."/>
            <person name="Makepeace B.L."/>
        </authorList>
    </citation>
    <scope>NUCLEOTIDE SEQUENCE [LARGE SCALE GENOMIC DNA]</scope>
    <source>
        <strain evidence="11">UoL-UT</strain>
    </source>
</reference>
<keyword evidence="9" id="KW-0496">Mitochondrion</keyword>
<evidence type="ECO:0000256" key="9">
    <source>
        <dbReference type="ARBA" id="ARBA00023128"/>
    </source>
</evidence>
<evidence type="ECO:0000256" key="1">
    <source>
        <dbReference type="ARBA" id="ARBA00003195"/>
    </source>
</evidence>
<comment type="similarity">
    <text evidence="3">Belongs to the complex I NDUFA5 subunit family.</text>
</comment>
<evidence type="ECO:0000313" key="12">
    <source>
        <dbReference type="Proteomes" id="UP000288716"/>
    </source>
</evidence>
<evidence type="ECO:0000256" key="6">
    <source>
        <dbReference type="ARBA" id="ARBA00022660"/>
    </source>
</evidence>
<dbReference type="PANTHER" id="PTHR12653">
    <property type="entry name" value="NADH-UBIQUINONE OXIDOREDUCTASE 13 KD-B SUBUNIT"/>
    <property type="match status" value="1"/>
</dbReference>
<evidence type="ECO:0000256" key="7">
    <source>
        <dbReference type="ARBA" id="ARBA00022792"/>
    </source>
</evidence>
<evidence type="ECO:0000256" key="4">
    <source>
        <dbReference type="ARBA" id="ARBA00011533"/>
    </source>
</evidence>
<accession>A0A443SJW5</accession>
<dbReference type="OrthoDB" id="286811at2759"/>
<name>A0A443SJW5_9ACAR</name>
<keyword evidence="6" id="KW-0679">Respiratory chain</keyword>
<keyword evidence="11" id="KW-0830">Ubiquinone</keyword>
<dbReference type="GO" id="GO:0022904">
    <property type="term" value="P:respiratory electron transport chain"/>
    <property type="evidence" value="ECO:0007669"/>
    <property type="project" value="InterPro"/>
</dbReference>
<keyword evidence="12" id="KW-1185">Reference proteome</keyword>
<proteinExistence type="inferred from homology"/>
<keyword evidence="5" id="KW-0813">Transport</keyword>
<comment type="subunit">
    <text evidence="4">Complex I is composed of 45 different subunits.</text>
</comment>
<dbReference type="InterPro" id="IPR006806">
    <property type="entry name" value="NDUFA5"/>
</dbReference>
<evidence type="ECO:0000256" key="10">
    <source>
        <dbReference type="ARBA" id="ARBA00023136"/>
    </source>
</evidence>
<evidence type="ECO:0000256" key="3">
    <source>
        <dbReference type="ARBA" id="ARBA00010261"/>
    </source>
</evidence>